<dbReference type="PANTHER" id="PTHR21512">
    <property type="entry name" value="TRAFFICKING PROTEIN PARTICLE COMPLEX SUBUNIT 9"/>
    <property type="match status" value="1"/>
</dbReference>
<gene>
    <name evidence="3" type="ORF">DD238_005790</name>
</gene>
<dbReference type="InterPro" id="IPR058563">
    <property type="entry name" value="Trs120_TRAPPC9_N"/>
</dbReference>
<feature type="compositionally biased region" description="Low complexity" evidence="1">
    <location>
        <begin position="259"/>
        <end position="275"/>
    </location>
</feature>
<comment type="caution">
    <text evidence="3">The sequence shown here is derived from an EMBL/GenBank/DDBJ whole genome shotgun (WGS) entry which is preliminary data.</text>
</comment>
<evidence type="ECO:0000256" key="1">
    <source>
        <dbReference type="SAM" id="MobiDB-lite"/>
    </source>
</evidence>
<evidence type="ECO:0000313" key="4">
    <source>
        <dbReference type="Proteomes" id="UP000282087"/>
    </source>
</evidence>
<protein>
    <recommendedName>
        <fullName evidence="2">Trs120/TRAPPC9 N-terminal domain-containing protein</fullName>
    </recommendedName>
</protein>
<dbReference type="PANTHER" id="PTHR21512:SF5">
    <property type="entry name" value="TRAFFICKING PROTEIN PARTICLE COMPLEX SUBUNIT 9"/>
    <property type="match status" value="1"/>
</dbReference>
<dbReference type="STRING" id="542832.A0A3M6VCA2"/>
<dbReference type="EMBL" id="QLLG01000351">
    <property type="protein sequence ID" value="RMX63932.1"/>
    <property type="molecule type" value="Genomic_DNA"/>
</dbReference>
<sequence>MSAPLQWTRPAQFLVYLVPIGDIPLDLFASYVRLLKTYNTLPLRSLTRPGGYAAELSPFQDLDWTGPGAIHFHFISTAERIETFNGEDVHASHRVIGALGVCHSPSLLLSGGLRAAHAEFKASVRHLNGLLLHKLFAFEHAFEDITAKECKGLDDLVMFPVHHELPGTGESTVSLHLQVVMETLAVNIVMSLESAIRSATSIKALNGSTLSAVGGDLASVLLDVNVEPRPTNGVQQSQFSPLVLSRDARVDATTGSALSPTTHTSGSSISTIPSPLANGVAASDRRNRRRKQQLARREKLLGDYNVLVCCISGAMNHYTVAVEMLREEERRSGGASADALWLAAALEGYVFCLYTESQDKFLTELVEKASEAVAFYAKAGTTELESLLIENLGSYYARVAMATLARTSMTGEANFLESIWTKRLLWDVLERGMTMFPELHPQRQVQFLIETSRALETVGHRRRAALFLHEAASLLLNCNAPFVDVQTRSYVSPTDVTRGSQRTRDLQAALILERVAADRLGIQAPSTRKGECLPWKATTQYRRNQRNKSSGTDASTIVHDNAWLIIRFHVLRQLLTIARMLGDVLLVGTYCLQLLEMLVWCDSIAVPPMVDSPHTCYSPSWKKTPDLHATLEVDHFQRPATLLRASHLPVKRVAAGLHAKGGIYLYPPPGIDTRVKRNFINSPSAAMSNAAASLSSTLTNTPRMLATPRQQFSAAVNAISTKTSPAFTPFSNAHHQHNESMAGRPDGVDDRTATDIVDQKEVDGEGMNGEGEYKMSRLLDAGDGKLDRTLRLNNAIAEPDSVWDLRSKTEIAKIEGKLLHMLESNCLALRLNEQMQLPTFLRIDKLELHPSCPCQDSFFSRVTALQMFGVQPASSQQAVRPDFFYSPFEQHKMRKIGQRGNNGKEENSDDTRAMYERSFSVFERIELRLTLSNPLGVIVKVQQAEAWITFLEEDKGVTEKDGNTNPAIGVECYPCIFTLESYEKRKSVVLSIKPLRVGTFHVRGCFIKAFNIKTFFELDNPVNICVVAELPRASLSLREHSSMMLMSDEKEVVATKAQLAMFLSETRRYTVSIRNTGNRQITNYRLAVTVQHRREAKHTYVVFNNLPPVSATTEDGSVEVLRTTTDNMSANESGTVDTPFLSLKCDKVVSPSLPLASGDLVNIPFEVSLRGTHKSVKDDIQIEWCFVYADEAPFSPNDIGDSAEAIFYRESKLALEVVLLPSLMLESVTLLPCSAVQIPTSCRLHVDETGAACSIGNSAQVVTTDCLYCVIMVHIVNPTETLFRFRLRHNTDTSGDVICEEEIGRRCSRRFIVEVPRFQSLTSDQEPSSLANVLNDLVKMEWEAYFGIQGRLLCEDHNVESFTDHEQAKMELFLPPVRFQIESLHKEFALAGEGLKQDGDMGVLKSTRERSISLRTLNFFELSHLRVKSQKLQTTLFEYVPIAIAVQRVDNKEHALSLEVEVMITDEGEKAVRKMSNHVMVVGKLKAYVQWDDRMDWSTQLHEIQCMFLSEGNFRVTVCGRILSPDMKQVGGEIWCHQSIHVCVRSKDAFVAE</sequence>
<accession>A0A3M6VCA2</accession>
<evidence type="ECO:0000313" key="3">
    <source>
        <dbReference type="EMBL" id="RMX63932.1"/>
    </source>
</evidence>
<reference evidence="3 4" key="1">
    <citation type="submission" date="2018-06" db="EMBL/GenBank/DDBJ databases">
        <title>Comparative genomics of downy mildews reveals potential adaptations to biotrophy.</title>
        <authorList>
            <person name="Fletcher K."/>
            <person name="Klosterman S.J."/>
            <person name="Derevnina L."/>
            <person name="Martin F."/>
            <person name="Koike S."/>
            <person name="Reyes Chin-Wo S."/>
            <person name="Mou B."/>
            <person name="Michelmore R."/>
        </authorList>
    </citation>
    <scope>NUCLEOTIDE SEQUENCE [LARGE SCALE GENOMIC DNA]</scope>
    <source>
        <strain evidence="3 4">R14</strain>
    </source>
</reference>
<keyword evidence="4" id="KW-1185">Reference proteome</keyword>
<organism evidence="3 4">
    <name type="scientific">Peronospora effusa</name>
    <dbReference type="NCBI Taxonomy" id="542832"/>
    <lineage>
        <taxon>Eukaryota</taxon>
        <taxon>Sar</taxon>
        <taxon>Stramenopiles</taxon>
        <taxon>Oomycota</taxon>
        <taxon>Peronosporomycetes</taxon>
        <taxon>Peronosporales</taxon>
        <taxon>Peronosporaceae</taxon>
        <taxon>Peronospora</taxon>
    </lineage>
</organism>
<dbReference type="GO" id="GO:0005802">
    <property type="term" value="C:trans-Golgi network"/>
    <property type="evidence" value="ECO:0007669"/>
    <property type="project" value="TreeGrafter"/>
</dbReference>
<evidence type="ECO:0000259" key="2">
    <source>
        <dbReference type="Pfam" id="PF08626"/>
    </source>
</evidence>
<feature type="region of interest" description="Disordered" evidence="1">
    <location>
        <begin position="253"/>
        <end position="294"/>
    </location>
</feature>
<dbReference type="Pfam" id="PF08626">
    <property type="entry name" value="TRAPPC9-Trs120"/>
    <property type="match status" value="1"/>
</dbReference>
<dbReference type="VEuPathDB" id="FungiDB:DD237_006114"/>
<dbReference type="InterPro" id="IPR013935">
    <property type="entry name" value="Trs120_TRAPPC9"/>
</dbReference>
<feature type="domain" description="Trs120/TRAPPC9 N-terminal" evidence="2">
    <location>
        <begin position="5"/>
        <end position="353"/>
    </location>
</feature>
<dbReference type="Proteomes" id="UP000282087">
    <property type="component" value="Unassembled WGS sequence"/>
</dbReference>
<proteinExistence type="predicted"/>
<name>A0A3M6VCA2_9STRA</name>